<name>A0ABV8MM31_9NEIS</name>
<dbReference type="RefSeq" id="WP_378160440.1">
    <property type="nucleotide sequence ID" value="NZ_JBHSBU010000001.1"/>
</dbReference>
<evidence type="ECO:0000313" key="1">
    <source>
        <dbReference type="EMBL" id="MFC4158111.1"/>
    </source>
</evidence>
<accession>A0ABV8MM31</accession>
<comment type="caution">
    <text evidence="1">The sequence shown here is derived from an EMBL/GenBank/DDBJ whole genome shotgun (WGS) entry which is preliminary data.</text>
</comment>
<evidence type="ECO:0008006" key="3">
    <source>
        <dbReference type="Google" id="ProtNLM"/>
    </source>
</evidence>
<evidence type="ECO:0000313" key="2">
    <source>
        <dbReference type="Proteomes" id="UP001595791"/>
    </source>
</evidence>
<dbReference type="EMBL" id="JBHSBU010000001">
    <property type="protein sequence ID" value="MFC4158111.1"/>
    <property type="molecule type" value="Genomic_DNA"/>
</dbReference>
<dbReference type="InterPro" id="IPR027417">
    <property type="entry name" value="P-loop_NTPase"/>
</dbReference>
<sequence>MPLRPAHRVVAAHQSSGHLELDATLPGGGWPSGNITEIVSSRAGCGELKLLMPRLAELSRNGRRTLLINPPHLPYLPAWQAAGIDQDKLDWQEALHESEFLHQVAQALAAPDCGAVVGWCHGPLSEQLTDALQRLVASSSVLCFLLRQGRMAGAGSSFPLRLEVEPAHGGLKVCVRRGRGAVAQGTAHIPLTRPQLHPRRQPAPRASLAMAAMALAA</sequence>
<keyword evidence="2" id="KW-1185">Reference proteome</keyword>
<dbReference type="Gene3D" id="3.40.50.300">
    <property type="entry name" value="P-loop containing nucleotide triphosphate hydrolases"/>
    <property type="match status" value="1"/>
</dbReference>
<dbReference type="Proteomes" id="UP001595791">
    <property type="component" value="Unassembled WGS sequence"/>
</dbReference>
<dbReference type="SUPFAM" id="SSF52540">
    <property type="entry name" value="P-loop containing nucleoside triphosphate hydrolases"/>
    <property type="match status" value="1"/>
</dbReference>
<protein>
    <recommendedName>
        <fullName evidence="3">Translesion DNA synthesis-associated protein ImuA</fullName>
    </recommendedName>
</protein>
<reference evidence="2" key="1">
    <citation type="journal article" date="2019" name="Int. J. Syst. Evol. Microbiol.">
        <title>The Global Catalogue of Microorganisms (GCM) 10K type strain sequencing project: providing services to taxonomists for standard genome sequencing and annotation.</title>
        <authorList>
            <consortium name="The Broad Institute Genomics Platform"/>
            <consortium name="The Broad Institute Genome Sequencing Center for Infectious Disease"/>
            <person name="Wu L."/>
            <person name="Ma J."/>
        </authorList>
    </citation>
    <scope>NUCLEOTIDE SEQUENCE [LARGE SCALE GENOMIC DNA]</scope>
    <source>
        <strain evidence="2">LMG 29894</strain>
    </source>
</reference>
<organism evidence="1 2">
    <name type="scientific">Chitinimonas lacunae</name>
    <dbReference type="NCBI Taxonomy" id="1963018"/>
    <lineage>
        <taxon>Bacteria</taxon>
        <taxon>Pseudomonadati</taxon>
        <taxon>Pseudomonadota</taxon>
        <taxon>Betaproteobacteria</taxon>
        <taxon>Neisseriales</taxon>
        <taxon>Chitinibacteraceae</taxon>
        <taxon>Chitinimonas</taxon>
    </lineage>
</organism>
<proteinExistence type="predicted"/>
<gene>
    <name evidence="1" type="ORF">ACFOW7_01945</name>
</gene>